<evidence type="ECO:0000313" key="1">
    <source>
        <dbReference type="EMBL" id="AXX89531.1"/>
    </source>
</evidence>
<keyword evidence="2" id="KW-1185">Reference proteome</keyword>
<dbReference type="KEGG" id="asui:ASUIS_1043"/>
<gene>
    <name evidence="1" type="ORF">ASUIS_1043</name>
</gene>
<sequence length="98" mass="11891">MEYLFALVLSAFFTFIYMYLKKSKTAFIKPEAVKKDELIQSYRVELLEILEKYEDNKELQFQEKLKFLKRVNYELSMNIFFEKEEARNLIQELSNLGK</sequence>
<protein>
    <submittedName>
        <fullName evidence="1">Uncharacterized protein</fullName>
    </submittedName>
</protein>
<name>A0AAD0SQB7_9BACT</name>
<dbReference type="AlphaFoldDB" id="A0AAD0SQB7"/>
<proteinExistence type="predicted"/>
<accession>A0AAD0SQB7</accession>
<dbReference type="RefSeq" id="WP_118886073.1">
    <property type="nucleotide sequence ID" value="NZ_CP032100.1"/>
</dbReference>
<dbReference type="EMBL" id="CP032100">
    <property type="protein sequence ID" value="AXX89531.1"/>
    <property type="molecule type" value="Genomic_DNA"/>
</dbReference>
<reference evidence="1 2" key="1">
    <citation type="submission" date="2018-08" db="EMBL/GenBank/DDBJ databases">
        <title>Complete genome of the Arcobacter suis type strain LMG 26152.</title>
        <authorList>
            <person name="Miller W.G."/>
            <person name="Yee E."/>
            <person name="Bono J.L."/>
        </authorList>
    </citation>
    <scope>NUCLEOTIDE SEQUENCE [LARGE SCALE GENOMIC DNA]</scope>
    <source>
        <strain evidence="1 2">CECT 7833</strain>
    </source>
</reference>
<organism evidence="1 2">
    <name type="scientific">Arcobacter suis CECT 7833</name>
    <dbReference type="NCBI Taxonomy" id="663365"/>
    <lineage>
        <taxon>Bacteria</taxon>
        <taxon>Pseudomonadati</taxon>
        <taxon>Campylobacterota</taxon>
        <taxon>Epsilonproteobacteria</taxon>
        <taxon>Campylobacterales</taxon>
        <taxon>Arcobacteraceae</taxon>
        <taxon>Arcobacter</taxon>
    </lineage>
</organism>
<dbReference type="Proteomes" id="UP000263040">
    <property type="component" value="Chromosome"/>
</dbReference>
<evidence type="ECO:0000313" key="2">
    <source>
        <dbReference type="Proteomes" id="UP000263040"/>
    </source>
</evidence>